<dbReference type="EMBL" id="LCNM01000008">
    <property type="protein sequence ID" value="KKU56451.1"/>
    <property type="molecule type" value="Genomic_DNA"/>
</dbReference>
<evidence type="ECO:0000313" key="2">
    <source>
        <dbReference type="Proteomes" id="UP000034607"/>
    </source>
</evidence>
<gene>
    <name evidence="1" type="ORF">UX78_C0008G0015</name>
</gene>
<name>A0A0G1RH23_9BACT</name>
<protein>
    <submittedName>
        <fullName evidence="1">Uncharacterized protein</fullName>
    </submittedName>
</protein>
<dbReference type="AlphaFoldDB" id="A0A0G1RH23"/>
<sequence>MGIEAENPCLNCRIRQMLIEGCCTNEVGFGTKLITNGLRRVRVCAKLVVGDGPPFCGKYGTTPENCQGFSCRRRRLWNTR</sequence>
<reference evidence="1 2" key="1">
    <citation type="journal article" date="2015" name="Nature">
        <title>rRNA introns, odd ribosomes, and small enigmatic genomes across a large radiation of phyla.</title>
        <authorList>
            <person name="Brown C.T."/>
            <person name="Hug L.A."/>
            <person name="Thomas B.C."/>
            <person name="Sharon I."/>
            <person name="Castelle C.J."/>
            <person name="Singh A."/>
            <person name="Wilkins M.J."/>
            <person name="Williams K.H."/>
            <person name="Banfield J.F."/>
        </authorList>
    </citation>
    <scope>NUCLEOTIDE SEQUENCE [LARGE SCALE GENOMIC DNA]</scope>
</reference>
<comment type="caution">
    <text evidence="1">The sequence shown here is derived from an EMBL/GenBank/DDBJ whole genome shotgun (WGS) entry which is preliminary data.</text>
</comment>
<proteinExistence type="predicted"/>
<organism evidence="1 2">
    <name type="scientific">Candidatus Amesbacteria bacterium GW2011_GWA2_47_11</name>
    <dbReference type="NCBI Taxonomy" id="1618357"/>
    <lineage>
        <taxon>Bacteria</taxon>
        <taxon>Candidatus Amesiibacteriota</taxon>
    </lineage>
</organism>
<evidence type="ECO:0000313" key="1">
    <source>
        <dbReference type="EMBL" id="KKU56451.1"/>
    </source>
</evidence>
<accession>A0A0G1RH23</accession>
<dbReference type="Proteomes" id="UP000034607">
    <property type="component" value="Unassembled WGS sequence"/>
</dbReference>